<proteinExistence type="predicted"/>
<dbReference type="Gene3D" id="3.40.1350.10">
    <property type="match status" value="1"/>
</dbReference>
<reference evidence="2" key="1">
    <citation type="submission" date="2016-11" db="EMBL/GenBank/DDBJ databases">
        <authorList>
            <person name="Varghese N."/>
            <person name="Submissions S."/>
        </authorList>
    </citation>
    <scope>NUCLEOTIDE SEQUENCE [LARGE SCALE GENOMIC DNA]</scope>
    <source>
        <strain evidence="2">DSM 16219</strain>
    </source>
</reference>
<dbReference type="EMBL" id="FQZU01000051">
    <property type="protein sequence ID" value="SHL18928.1"/>
    <property type="molecule type" value="Genomic_DNA"/>
</dbReference>
<dbReference type="OrthoDB" id="9793683at2"/>
<dbReference type="GO" id="GO:0003676">
    <property type="term" value="F:nucleic acid binding"/>
    <property type="evidence" value="ECO:0007669"/>
    <property type="project" value="InterPro"/>
</dbReference>
<dbReference type="Proteomes" id="UP000183994">
    <property type="component" value="Unassembled WGS sequence"/>
</dbReference>
<name>A0A1M6YL10_9BACT</name>
<dbReference type="RefSeq" id="WP_073478761.1">
    <property type="nucleotide sequence ID" value="NZ_FQZU01000051.1"/>
</dbReference>
<gene>
    <name evidence="1" type="ORF">SAMN02745216_04779</name>
</gene>
<dbReference type="AlphaFoldDB" id="A0A1M6YL10"/>
<organism evidence="1 2">
    <name type="scientific">Desulfatibacillum alkenivorans DSM 16219</name>
    <dbReference type="NCBI Taxonomy" id="1121393"/>
    <lineage>
        <taxon>Bacteria</taxon>
        <taxon>Pseudomonadati</taxon>
        <taxon>Thermodesulfobacteriota</taxon>
        <taxon>Desulfobacteria</taxon>
        <taxon>Desulfobacterales</taxon>
        <taxon>Desulfatibacillaceae</taxon>
        <taxon>Desulfatibacillum</taxon>
    </lineage>
</organism>
<keyword evidence="2" id="KW-1185">Reference proteome</keyword>
<protein>
    <submittedName>
        <fullName evidence="1">Uncharacterized protein</fullName>
    </submittedName>
</protein>
<evidence type="ECO:0000313" key="1">
    <source>
        <dbReference type="EMBL" id="SHL18928.1"/>
    </source>
</evidence>
<dbReference type="InterPro" id="IPR011856">
    <property type="entry name" value="tRNA_endonuc-like_dom_sf"/>
</dbReference>
<accession>A0A1M6YL10</accession>
<sequence>MAKKIISASKAMENLSEHEHQTALIKWAAKMEETYPELALLHAIPNGVRQEMDRSEHMAVTSQSPIVFLRNGRSDMLSPGFMGCAHRVCISLLANTARPSQHHRGRSYLRFKKLVVWAQP</sequence>
<evidence type="ECO:0000313" key="2">
    <source>
        <dbReference type="Proteomes" id="UP000183994"/>
    </source>
</evidence>